<reference evidence="5 6" key="1">
    <citation type="submission" date="2018-01" db="EMBL/GenBank/DDBJ databases">
        <authorList>
            <person name="Gaut B.S."/>
            <person name="Morton B.R."/>
            <person name="Clegg M.T."/>
            <person name="Duvall M.R."/>
        </authorList>
    </citation>
    <scope>NUCLEOTIDE SEQUENCE [LARGE SCALE GENOMIC DNA]</scope>
    <source>
        <strain evidence="5">Cupriavidus taiwanensis LMG 19425</strain>
        <plasmid evidence="6">Plasmid ii</plasmid>
    </source>
</reference>
<evidence type="ECO:0000256" key="4">
    <source>
        <dbReference type="ARBA" id="ARBA00023163"/>
    </source>
</evidence>
<dbReference type="AlphaFoldDB" id="A0A375IQ14"/>
<dbReference type="Proteomes" id="UP000255505">
    <property type="component" value="Plasmid II"/>
</dbReference>
<keyword evidence="4" id="KW-0804">Transcription</keyword>
<gene>
    <name evidence="5" type="ORF">CT19425_MP70320</name>
</gene>
<keyword evidence="5" id="KW-0614">Plasmid</keyword>
<dbReference type="Pfam" id="PF03466">
    <property type="entry name" value="LysR_substrate"/>
    <property type="match status" value="1"/>
</dbReference>
<dbReference type="PROSITE" id="PS50931">
    <property type="entry name" value="HTH_LYSR"/>
    <property type="match status" value="1"/>
</dbReference>
<proteinExistence type="inferred from homology"/>
<comment type="similarity">
    <text evidence="1">Belongs to the LysR transcriptional regulatory family.</text>
</comment>
<dbReference type="InterPro" id="IPR036388">
    <property type="entry name" value="WH-like_DNA-bd_sf"/>
</dbReference>
<keyword evidence="3" id="KW-0238">DNA-binding</keyword>
<dbReference type="GO" id="GO:0000976">
    <property type="term" value="F:transcription cis-regulatory region binding"/>
    <property type="evidence" value="ECO:0007669"/>
    <property type="project" value="TreeGrafter"/>
</dbReference>
<keyword evidence="2" id="KW-0805">Transcription regulation</keyword>
<dbReference type="FunFam" id="1.10.10.10:FF:000001">
    <property type="entry name" value="LysR family transcriptional regulator"/>
    <property type="match status" value="1"/>
</dbReference>
<dbReference type="EMBL" id="LT991977">
    <property type="protein sequence ID" value="SPK76160.1"/>
    <property type="molecule type" value="Genomic_DNA"/>
</dbReference>
<dbReference type="CDD" id="cd05466">
    <property type="entry name" value="PBP2_LTTR_substrate"/>
    <property type="match status" value="1"/>
</dbReference>
<dbReference type="Gene3D" id="3.40.190.290">
    <property type="match status" value="1"/>
</dbReference>
<evidence type="ECO:0000256" key="3">
    <source>
        <dbReference type="ARBA" id="ARBA00023125"/>
    </source>
</evidence>
<dbReference type="RefSeq" id="WP_115665721.1">
    <property type="nucleotide sequence ID" value="NZ_JAYMSA010000003.1"/>
</dbReference>
<dbReference type="Gene3D" id="1.10.10.10">
    <property type="entry name" value="Winged helix-like DNA-binding domain superfamily/Winged helix DNA-binding domain"/>
    <property type="match status" value="1"/>
</dbReference>
<evidence type="ECO:0000313" key="5">
    <source>
        <dbReference type="EMBL" id="SPK76160.1"/>
    </source>
</evidence>
<name>A0A375IQ14_9BURK</name>
<evidence type="ECO:0000313" key="6">
    <source>
        <dbReference type="Proteomes" id="UP000255505"/>
    </source>
</evidence>
<evidence type="ECO:0000256" key="1">
    <source>
        <dbReference type="ARBA" id="ARBA00009437"/>
    </source>
</evidence>
<dbReference type="PANTHER" id="PTHR30126:SF91">
    <property type="entry name" value="LYSR FAMILY TRANSCRIPTIONAL REGULATOR"/>
    <property type="match status" value="1"/>
</dbReference>
<dbReference type="InterPro" id="IPR000847">
    <property type="entry name" value="LysR_HTH_N"/>
</dbReference>
<dbReference type="SUPFAM" id="SSF46785">
    <property type="entry name" value="Winged helix' DNA-binding domain"/>
    <property type="match status" value="1"/>
</dbReference>
<dbReference type="Pfam" id="PF00126">
    <property type="entry name" value="HTH_1"/>
    <property type="match status" value="1"/>
</dbReference>
<dbReference type="InterPro" id="IPR005119">
    <property type="entry name" value="LysR_subst-bd"/>
</dbReference>
<protein>
    <submittedName>
        <fullName evidence="5">Transcriptional regulator, LysR family</fullName>
    </submittedName>
</protein>
<dbReference type="SUPFAM" id="SSF53850">
    <property type="entry name" value="Periplasmic binding protein-like II"/>
    <property type="match status" value="1"/>
</dbReference>
<geneLocation type="plasmid" evidence="5">
    <name>II</name>
</geneLocation>
<organism evidence="5 6">
    <name type="scientific">Cupriavidus taiwanensis</name>
    <dbReference type="NCBI Taxonomy" id="164546"/>
    <lineage>
        <taxon>Bacteria</taxon>
        <taxon>Pseudomonadati</taxon>
        <taxon>Pseudomonadota</taxon>
        <taxon>Betaproteobacteria</taxon>
        <taxon>Burkholderiales</taxon>
        <taxon>Burkholderiaceae</taxon>
        <taxon>Cupriavidus</taxon>
    </lineage>
</organism>
<sequence>MELSFDNVAVFVAAAREKSFSATARRLGRAQSAISTAIGDLEVDLGVMLFDRSGRYPVLTPAGEALLDEAEAILSRCESLKERAGALSGVAQTQLALAVEDAVPLAMLAPVLARLPARYPGVRLNLLQPCTKSVLEMVLDGEAEFGLGSTRPNYPAHIGFCRLGHVTLMNVAHRDHPLARMDGIRFAQLADHLQLLLPAQVAHLQTSEYLKCPKRWHLQSQVALIDLLRQGIGWSMVPRRLIAAELASGELVELRLAAYPFTEWTAGLDLVWNAEANTGVVGAWLKAEIMRTRIVV</sequence>
<dbReference type="InterPro" id="IPR036390">
    <property type="entry name" value="WH_DNA-bd_sf"/>
</dbReference>
<evidence type="ECO:0000256" key="2">
    <source>
        <dbReference type="ARBA" id="ARBA00023015"/>
    </source>
</evidence>
<dbReference type="GO" id="GO:0003700">
    <property type="term" value="F:DNA-binding transcription factor activity"/>
    <property type="evidence" value="ECO:0007669"/>
    <property type="project" value="InterPro"/>
</dbReference>
<accession>A0A375IQ14</accession>
<dbReference type="PANTHER" id="PTHR30126">
    <property type="entry name" value="HTH-TYPE TRANSCRIPTIONAL REGULATOR"/>
    <property type="match status" value="1"/>
</dbReference>
<dbReference type="PRINTS" id="PR00039">
    <property type="entry name" value="HTHLYSR"/>
</dbReference>